<feature type="chain" id="PRO_5019768820" evidence="2">
    <location>
        <begin position="18"/>
        <end position="197"/>
    </location>
</feature>
<feature type="signal peptide" evidence="2">
    <location>
        <begin position="1"/>
        <end position="17"/>
    </location>
</feature>
<dbReference type="GO" id="GO:0016020">
    <property type="term" value="C:membrane"/>
    <property type="evidence" value="ECO:0007669"/>
    <property type="project" value="TreeGrafter"/>
</dbReference>
<evidence type="ECO:0000313" key="3">
    <source>
        <dbReference type="EMBL" id="RZC00587.1"/>
    </source>
</evidence>
<gene>
    <name evidence="3" type="ORF">BDFB_001222</name>
</gene>
<dbReference type="AlphaFoldDB" id="A0A482VG25"/>
<accession>A0A482VG25</accession>
<keyword evidence="4" id="KW-1185">Reference proteome</keyword>
<evidence type="ECO:0000256" key="2">
    <source>
        <dbReference type="SAM" id="SignalP"/>
    </source>
</evidence>
<dbReference type="InterPro" id="IPR012464">
    <property type="entry name" value="DUF1676"/>
</dbReference>
<dbReference type="EMBL" id="QDEB01105741">
    <property type="protein sequence ID" value="RZC00587.1"/>
    <property type="molecule type" value="Genomic_DNA"/>
</dbReference>
<evidence type="ECO:0000256" key="1">
    <source>
        <dbReference type="SAM" id="Phobius"/>
    </source>
</evidence>
<protein>
    <submittedName>
        <fullName evidence="3">DUF1676 domain containing protein</fullName>
    </submittedName>
</protein>
<dbReference type="PANTHER" id="PTHR21879">
    <property type="entry name" value="FI03362P-RELATED-RELATED"/>
    <property type="match status" value="1"/>
</dbReference>
<dbReference type="Pfam" id="PF07898">
    <property type="entry name" value="DUF1676"/>
    <property type="match status" value="1"/>
</dbReference>
<reference evidence="3 4" key="1">
    <citation type="submission" date="2017-03" db="EMBL/GenBank/DDBJ databases">
        <title>Genome of the blue death feigning beetle - Asbolus verrucosus.</title>
        <authorList>
            <person name="Rider S.D."/>
        </authorList>
    </citation>
    <scope>NUCLEOTIDE SEQUENCE [LARGE SCALE GENOMIC DNA]</scope>
    <source>
        <strain evidence="3">Butters</strain>
        <tissue evidence="3">Head and leg muscle</tissue>
    </source>
</reference>
<dbReference type="STRING" id="1661398.A0A482VG25"/>
<name>A0A482VG25_ASBVE</name>
<keyword evidence="1" id="KW-1133">Transmembrane helix</keyword>
<dbReference type="OrthoDB" id="7679868at2759"/>
<proteinExistence type="predicted"/>
<keyword evidence="1" id="KW-0472">Membrane</keyword>
<comment type="caution">
    <text evidence="3">The sequence shown here is derived from an EMBL/GenBank/DDBJ whole genome shotgun (WGS) entry which is preliminary data.</text>
</comment>
<dbReference type="PANTHER" id="PTHR21879:SF22">
    <property type="entry name" value="FI03362P-RELATED"/>
    <property type="match status" value="1"/>
</dbReference>
<evidence type="ECO:0000313" key="4">
    <source>
        <dbReference type="Proteomes" id="UP000292052"/>
    </source>
</evidence>
<dbReference type="Proteomes" id="UP000292052">
    <property type="component" value="Unassembled WGS sequence"/>
</dbReference>
<keyword evidence="2" id="KW-0732">Signal</keyword>
<sequence>MYKKLVLLLISVAIIKSEDVYEKCGDRLQCIEQELVKHVDELDKKPSLPILGDLLVLEKTKESDAARTEDDGLVERCVRYLASHELKVKLPDGTRSGRSLVAEARTRKLKKIILPLLVLLKLKAAIVIPVVLSAIALIAFKGLGASLIALAIAGATGLKSLLEGHGSKLTYEVVPQIASHWSRAGFETLPQGYHTIS</sequence>
<organism evidence="3 4">
    <name type="scientific">Asbolus verrucosus</name>
    <name type="common">Desert ironclad beetle</name>
    <dbReference type="NCBI Taxonomy" id="1661398"/>
    <lineage>
        <taxon>Eukaryota</taxon>
        <taxon>Metazoa</taxon>
        <taxon>Ecdysozoa</taxon>
        <taxon>Arthropoda</taxon>
        <taxon>Hexapoda</taxon>
        <taxon>Insecta</taxon>
        <taxon>Pterygota</taxon>
        <taxon>Neoptera</taxon>
        <taxon>Endopterygota</taxon>
        <taxon>Coleoptera</taxon>
        <taxon>Polyphaga</taxon>
        <taxon>Cucujiformia</taxon>
        <taxon>Tenebrionidae</taxon>
        <taxon>Pimeliinae</taxon>
        <taxon>Asbolus</taxon>
    </lineage>
</organism>
<feature type="transmembrane region" description="Helical" evidence="1">
    <location>
        <begin position="112"/>
        <end position="140"/>
    </location>
</feature>
<keyword evidence="1" id="KW-0812">Transmembrane</keyword>